<dbReference type="Pfam" id="PF13968">
    <property type="entry name" value="DUF4220"/>
    <property type="match status" value="1"/>
</dbReference>
<name>A0A2P6QJ78_ROSCH</name>
<keyword evidence="1" id="KW-0812">Transmembrane</keyword>
<evidence type="ECO:0000313" key="3">
    <source>
        <dbReference type="EMBL" id="PRQ34223.1"/>
    </source>
</evidence>
<feature type="transmembrane region" description="Helical" evidence="1">
    <location>
        <begin position="98"/>
        <end position="117"/>
    </location>
</feature>
<keyword evidence="1" id="KW-1133">Transmembrane helix</keyword>
<accession>A0A2P6QJ78</accession>
<feature type="transmembrane region" description="Helical" evidence="1">
    <location>
        <begin position="70"/>
        <end position="92"/>
    </location>
</feature>
<evidence type="ECO:0000256" key="1">
    <source>
        <dbReference type="SAM" id="Phobius"/>
    </source>
</evidence>
<keyword evidence="4" id="KW-1185">Reference proteome</keyword>
<dbReference type="PANTHER" id="PTHR31325">
    <property type="entry name" value="OS01G0798800 PROTEIN-RELATED"/>
    <property type="match status" value="1"/>
</dbReference>
<evidence type="ECO:0000313" key="4">
    <source>
        <dbReference type="Proteomes" id="UP000238479"/>
    </source>
</evidence>
<gene>
    <name evidence="3" type="ORF">RchiOBHm_Chr5g0066461</name>
</gene>
<protein>
    <recommendedName>
        <fullName evidence="2">DUF4220 domain-containing protein</fullName>
    </recommendedName>
</protein>
<dbReference type="OMA" id="WIRFEYL"/>
<dbReference type="InterPro" id="IPR025315">
    <property type="entry name" value="DUF4220"/>
</dbReference>
<reference evidence="3 4" key="1">
    <citation type="journal article" date="2018" name="Nat. Genet.">
        <title>The Rosa genome provides new insights in the design of modern roses.</title>
        <authorList>
            <person name="Bendahmane M."/>
        </authorList>
    </citation>
    <scope>NUCLEOTIDE SEQUENCE [LARGE SCALE GENOMIC DNA]</scope>
    <source>
        <strain evidence="4">cv. Old Blush</strain>
    </source>
</reference>
<dbReference type="Proteomes" id="UP000238479">
    <property type="component" value="Chromosome 5"/>
</dbReference>
<dbReference type="EMBL" id="PDCK01000043">
    <property type="protein sequence ID" value="PRQ34223.1"/>
    <property type="molecule type" value="Genomic_DNA"/>
</dbReference>
<comment type="caution">
    <text evidence="3">The sequence shown here is derived from an EMBL/GenBank/DDBJ whole genome shotgun (WGS) entry which is preliminary data.</text>
</comment>
<feature type="transmembrane region" description="Helical" evidence="1">
    <location>
        <begin position="29"/>
        <end position="49"/>
    </location>
</feature>
<evidence type="ECO:0000259" key="2">
    <source>
        <dbReference type="Pfam" id="PF13968"/>
    </source>
</evidence>
<feature type="domain" description="DUF4220" evidence="2">
    <location>
        <begin position="32"/>
        <end position="122"/>
    </location>
</feature>
<sequence>MVLSSLCLQIILIHFGSRRKFSTRNSMRIITWIAYLSADWVAIVALGVISNFQRDCNQENSSHPNSQMIMAFWTPFLLVHLGGPDSITAYSLEDNELWLRHLLGLLVQVAVSLYIFLRSWTASTYQLSLLAWNYQV</sequence>
<organism evidence="3 4">
    <name type="scientific">Rosa chinensis</name>
    <name type="common">China rose</name>
    <dbReference type="NCBI Taxonomy" id="74649"/>
    <lineage>
        <taxon>Eukaryota</taxon>
        <taxon>Viridiplantae</taxon>
        <taxon>Streptophyta</taxon>
        <taxon>Embryophyta</taxon>
        <taxon>Tracheophyta</taxon>
        <taxon>Spermatophyta</taxon>
        <taxon>Magnoliopsida</taxon>
        <taxon>eudicotyledons</taxon>
        <taxon>Gunneridae</taxon>
        <taxon>Pentapetalae</taxon>
        <taxon>rosids</taxon>
        <taxon>fabids</taxon>
        <taxon>Rosales</taxon>
        <taxon>Rosaceae</taxon>
        <taxon>Rosoideae</taxon>
        <taxon>Rosoideae incertae sedis</taxon>
        <taxon>Rosa</taxon>
    </lineage>
</organism>
<dbReference type="AlphaFoldDB" id="A0A2P6QJ78"/>
<dbReference type="Gramene" id="PRQ34223">
    <property type="protein sequence ID" value="PRQ34223"/>
    <property type="gene ID" value="RchiOBHm_Chr5g0066461"/>
</dbReference>
<keyword evidence="1" id="KW-0472">Membrane</keyword>
<proteinExistence type="predicted"/>
<dbReference type="STRING" id="74649.A0A2P6QJ78"/>